<keyword evidence="1" id="KW-0880">Kelch repeat</keyword>
<evidence type="ECO:0008006" key="6">
    <source>
        <dbReference type="Google" id="ProtNLM"/>
    </source>
</evidence>
<proteinExistence type="predicted"/>
<evidence type="ECO:0000256" key="3">
    <source>
        <dbReference type="SAM" id="MobiDB-lite"/>
    </source>
</evidence>
<dbReference type="STRING" id="215637.A0A4P9ZVJ4"/>
<evidence type="ECO:0000256" key="2">
    <source>
        <dbReference type="ARBA" id="ARBA00022737"/>
    </source>
</evidence>
<dbReference type="PANTHER" id="PTHR46093:SF18">
    <property type="entry name" value="FIBRONECTIN TYPE-III DOMAIN-CONTAINING PROTEIN"/>
    <property type="match status" value="1"/>
</dbReference>
<evidence type="ECO:0000313" key="4">
    <source>
        <dbReference type="EMBL" id="RKP37624.1"/>
    </source>
</evidence>
<dbReference type="OrthoDB" id="10251809at2759"/>
<dbReference type="EMBL" id="ML002468">
    <property type="protein sequence ID" value="RKP37624.1"/>
    <property type="molecule type" value="Genomic_DNA"/>
</dbReference>
<keyword evidence="2" id="KW-0677">Repeat</keyword>
<dbReference type="SMART" id="SM00612">
    <property type="entry name" value="Kelch"/>
    <property type="match status" value="4"/>
</dbReference>
<dbReference type="InterPro" id="IPR015915">
    <property type="entry name" value="Kelch-typ_b-propeller"/>
</dbReference>
<dbReference type="AlphaFoldDB" id="A0A4P9ZVJ4"/>
<accession>A0A4P9ZVJ4</accession>
<dbReference type="PANTHER" id="PTHR46093">
    <property type="entry name" value="ACYL-COA-BINDING DOMAIN-CONTAINING PROTEIN 5"/>
    <property type="match status" value="1"/>
</dbReference>
<organism evidence="4 5">
    <name type="scientific">Dimargaris cristalligena</name>
    <dbReference type="NCBI Taxonomy" id="215637"/>
    <lineage>
        <taxon>Eukaryota</taxon>
        <taxon>Fungi</taxon>
        <taxon>Fungi incertae sedis</taxon>
        <taxon>Zoopagomycota</taxon>
        <taxon>Kickxellomycotina</taxon>
        <taxon>Dimargaritomycetes</taxon>
        <taxon>Dimargaritales</taxon>
        <taxon>Dimargaritaceae</taxon>
        <taxon>Dimargaris</taxon>
    </lineage>
</organism>
<feature type="region of interest" description="Disordered" evidence="3">
    <location>
        <begin position="1"/>
        <end position="25"/>
    </location>
</feature>
<dbReference type="Gene3D" id="2.120.10.80">
    <property type="entry name" value="Kelch-type beta propeller"/>
    <property type="match status" value="2"/>
</dbReference>
<dbReference type="Proteomes" id="UP000268162">
    <property type="component" value="Unassembled WGS sequence"/>
</dbReference>
<dbReference type="Pfam" id="PF24681">
    <property type="entry name" value="Kelch_KLHDC2_KLHL20_DRC7"/>
    <property type="match status" value="2"/>
</dbReference>
<keyword evidence="5" id="KW-1185">Reference proteome</keyword>
<protein>
    <recommendedName>
        <fullName evidence="6">Galactose oxidase</fullName>
    </recommendedName>
</protein>
<evidence type="ECO:0000256" key="1">
    <source>
        <dbReference type="ARBA" id="ARBA00022441"/>
    </source>
</evidence>
<feature type="region of interest" description="Disordered" evidence="3">
    <location>
        <begin position="203"/>
        <end position="226"/>
    </location>
</feature>
<name>A0A4P9ZVJ4_9FUNG</name>
<dbReference type="SUPFAM" id="SSF117281">
    <property type="entry name" value="Kelch motif"/>
    <property type="match status" value="2"/>
</dbReference>
<dbReference type="InterPro" id="IPR006652">
    <property type="entry name" value="Kelch_1"/>
</dbReference>
<feature type="compositionally biased region" description="Polar residues" evidence="3">
    <location>
        <begin position="206"/>
        <end position="226"/>
    </location>
</feature>
<gene>
    <name evidence="4" type="ORF">BJ085DRAFT_38213</name>
</gene>
<reference evidence="5" key="1">
    <citation type="journal article" date="2018" name="Nat. Microbiol.">
        <title>Leveraging single-cell genomics to expand the fungal tree of life.</title>
        <authorList>
            <person name="Ahrendt S.R."/>
            <person name="Quandt C.A."/>
            <person name="Ciobanu D."/>
            <person name="Clum A."/>
            <person name="Salamov A."/>
            <person name="Andreopoulos B."/>
            <person name="Cheng J.F."/>
            <person name="Woyke T."/>
            <person name="Pelin A."/>
            <person name="Henrissat B."/>
            <person name="Reynolds N.K."/>
            <person name="Benny G.L."/>
            <person name="Smith M.E."/>
            <person name="James T.Y."/>
            <person name="Grigoriev I.V."/>
        </authorList>
    </citation>
    <scope>NUCLEOTIDE SEQUENCE [LARGE SCALE GENOMIC DNA]</scope>
    <source>
        <strain evidence="5">RSA 468</strain>
    </source>
</reference>
<sequence>MLARNEMNASPSLGGTGPVSVAPLKPEPTLSLNTRQLSKKGSAPAPVPAMYWSRVKTYGTGPKKVRSHTMNVIGDYIYIFGGWDNRCCYSEVFVFDSDSMHWSVAKAAGDIPPPCRAHSSTVIDRKLYVFGGGDGPNYFSELYIFDADTLLWSKPKVSGEAPGPRRTHTSFAYDGALYLFGGGDGTRPLNDIYKLTITPHAPRVPTGNSSTAGPIRSHSYNSTIGHNQHTPAATNGSLDAPTFTYHWSRLNTEGTPPRARGYHTNNIIQDKLLVYGGSDGNTCFDDIHILHLPTLTWTQVDCQPPIVRLAHTATQVGSYLFVIGGHDGNQYSNEILLLNLVTMNWEIRRVYGAHPTGRAYHAAVLHDSRLFLHGGFDGQSVVSDLYVLDLSGYAYLPQVTDFELALLR</sequence>
<evidence type="ECO:0000313" key="5">
    <source>
        <dbReference type="Proteomes" id="UP000268162"/>
    </source>
</evidence>